<keyword evidence="6 24" id="KW-0812">Transmembrane</keyword>
<dbReference type="VEuPathDB" id="VectorBase:BGLAX_034551"/>
<dbReference type="UniPathway" id="UPA00063"/>
<dbReference type="EnsemblMetazoa" id="BGLB007688-RE">
    <property type="protein sequence ID" value="BGLB007688-PE"/>
    <property type="gene ID" value="BGLB007688"/>
</dbReference>
<keyword evidence="17" id="KW-0753">Steroid metabolism</keyword>
<evidence type="ECO:0000256" key="24">
    <source>
        <dbReference type="SAM" id="Phobius"/>
    </source>
</evidence>
<evidence type="ECO:0000256" key="13">
    <source>
        <dbReference type="ARBA" id="ARBA00023011"/>
    </source>
</evidence>
<feature type="region of interest" description="Disordered" evidence="23">
    <location>
        <begin position="1"/>
        <end position="45"/>
    </location>
</feature>
<dbReference type="OrthoDB" id="5326588at2759"/>
<dbReference type="EnsemblMetazoa" id="BGLB007688-RB">
    <property type="protein sequence ID" value="BGLB007688-PB"/>
    <property type="gene ID" value="BGLB007688"/>
</dbReference>
<dbReference type="Pfam" id="PF01222">
    <property type="entry name" value="ERG4_ERG24"/>
    <property type="match status" value="1"/>
</dbReference>
<dbReference type="PROSITE" id="PS01018">
    <property type="entry name" value="STEROL_REDUCT_2"/>
    <property type="match status" value="1"/>
</dbReference>
<dbReference type="EC" id="1.3.1.21" evidence="18"/>
<dbReference type="KEGG" id="bgt:106067257"/>
<feature type="transmembrane region" description="Helical" evidence="24">
    <location>
        <begin position="308"/>
        <end position="331"/>
    </location>
</feature>
<comment type="catalytic activity">
    <reaction evidence="22">
        <text>7-dehydrodesmosterol + NADPH + H(+) = desmosterol + NADP(+)</text>
        <dbReference type="Rhea" id="RHEA:46740"/>
        <dbReference type="ChEBI" id="CHEBI:15378"/>
        <dbReference type="ChEBI" id="CHEBI:17737"/>
        <dbReference type="ChEBI" id="CHEBI:27910"/>
        <dbReference type="ChEBI" id="CHEBI:57783"/>
        <dbReference type="ChEBI" id="CHEBI:58349"/>
    </reaction>
    <physiologicalReaction direction="left-to-right" evidence="22">
        <dbReference type="Rhea" id="RHEA:46741"/>
    </physiologicalReaction>
</comment>
<evidence type="ECO:0000256" key="7">
    <source>
        <dbReference type="ARBA" id="ARBA00022778"/>
    </source>
</evidence>
<feature type="transmembrane region" description="Helical" evidence="24">
    <location>
        <begin position="271"/>
        <end position="288"/>
    </location>
</feature>
<feature type="transmembrane region" description="Helical" evidence="24">
    <location>
        <begin position="418"/>
        <end position="446"/>
    </location>
</feature>
<evidence type="ECO:0000256" key="20">
    <source>
        <dbReference type="ARBA" id="ARBA00042688"/>
    </source>
</evidence>
<feature type="transmembrane region" description="Helical" evidence="24">
    <location>
        <begin position="338"/>
        <end position="358"/>
    </location>
</feature>
<evidence type="ECO:0000256" key="5">
    <source>
        <dbReference type="ARBA" id="ARBA00022548"/>
    </source>
</evidence>
<name>A0A2C9JT88_BIOGL</name>
<evidence type="ECO:0000256" key="22">
    <source>
        <dbReference type="ARBA" id="ARBA00047826"/>
    </source>
</evidence>
<comment type="catalytic activity">
    <reaction evidence="21">
        <text>cholesterol + NADP(+) = 7-dehydrocholesterol + NADPH + H(+)</text>
        <dbReference type="Rhea" id="RHEA:23984"/>
        <dbReference type="ChEBI" id="CHEBI:15378"/>
        <dbReference type="ChEBI" id="CHEBI:16113"/>
        <dbReference type="ChEBI" id="CHEBI:17759"/>
        <dbReference type="ChEBI" id="CHEBI:57783"/>
        <dbReference type="ChEBI" id="CHEBI:58349"/>
        <dbReference type="EC" id="1.3.1.21"/>
    </reaction>
    <physiologicalReaction direction="right-to-left" evidence="21">
        <dbReference type="Rhea" id="RHEA:23986"/>
    </physiologicalReaction>
</comment>
<feature type="compositionally biased region" description="Polar residues" evidence="23">
    <location>
        <begin position="1"/>
        <end position="12"/>
    </location>
</feature>
<comment type="subcellular location">
    <subcellularLocation>
        <location evidence="1">Endoplasmic reticulum membrane</location>
        <topology evidence="1">Multi-pass membrane protein</topology>
    </subcellularLocation>
</comment>
<evidence type="ECO:0000256" key="19">
    <source>
        <dbReference type="ARBA" id="ARBA00039984"/>
    </source>
</evidence>
<evidence type="ECO:0000256" key="6">
    <source>
        <dbReference type="ARBA" id="ARBA00022692"/>
    </source>
</evidence>
<accession>A0A2C9JT88</accession>
<dbReference type="EnsemblMetazoa" id="BGLB007688-RC">
    <property type="protein sequence ID" value="BGLB007688-PC"/>
    <property type="gene ID" value="BGLB007688"/>
</dbReference>
<keyword evidence="4" id="KW-0444">Lipid biosynthesis</keyword>
<keyword evidence="5" id="KW-0153">Cholesterol metabolism</keyword>
<evidence type="ECO:0000256" key="12">
    <source>
        <dbReference type="ARBA" id="ARBA00023002"/>
    </source>
</evidence>
<dbReference type="RefSeq" id="XP_013081870.2">
    <property type="nucleotide sequence ID" value="XM_013226416.2"/>
</dbReference>
<evidence type="ECO:0000256" key="8">
    <source>
        <dbReference type="ARBA" id="ARBA00022824"/>
    </source>
</evidence>
<dbReference type="GO" id="GO:0016132">
    <property type="term" value="P:brassinosteroid biosynthetic process"/>
    <property type="evidence" value="ECO:0007669"/>
    <property type="project" value="TreeGrafter"/>
</dbReference>
<reference evidence="25" key="1">
    <citation type="submission" date="2020-05" db="UniProtKB">
        <authorList>
            <consortium name="EnsemblMetazoa"/>
        </authorList>
    </citation>
    <scope>IDENTIFICATION</scope>
    <source>
        <strain evidence="25">BB02</strain>
    </source>
</reference>
<dbReference type="Proteomes" id="UP000076420">
    <property type="component" value="Unassembled WGS sequence"/>
</dbReference>
<evidence type="ECO:0000256" key="2">
    <source>
        <dbReference type="ARBA" id="ARBA00004770"/>
    </source>
</evidence>
<feature type="transmembrane region" description="Helical" evidence="24">
    <location>
        <begin position="113"/>
        <end position="134"/>
    </location>
</feature>
<dbReference type="AlphaFoldDB" id="A0A2C9JT88"/>
<feature type="compositionally biased region" description="Polar residues" evidence="23">
    <location>
        <begin position="26"/>
        <end position="45"/>
    </location>
</feature>
<evidence type="ECO:0000256" key="14">
    <source>
        <dbReference type="ARBA" id="ARBA00023098"/>
    </source>
</evidence>
<evidence type="ECO:0000256" key="23">
    <source>
        <dbReference type="SAM" id="MobiDB-lite"/>
    </source>
</evidence>
<dbReference type="STRING" id="6526.A0A2C9JT88"/>
<evidence type="ECO:0000256" key="17">
    <source>
        <dbReference type="ARBA" id="ARBA00023221"/>
    </source>
</evidence>
<evidence type="ECO:0000256" key="18">
    <source>
        <dbReference type="ARBA" id="ARBA00038851"/>
    </source>
</evidence>
<feature type="compositionally biased region" description="Basic and acidic residues" evidence="23">
    <location>
        <begin position="13"/>
        <end position="24"/>
    </location>
</feature>
<sequence>MADHTNGSVQRRNNGDDRDFHDNGDTSESVVKDNNSTHSPGQSLSTQPVKRFVNQTLVPITLLLIMPNFVIVIWYTIVHCHGSYLKMVSVMFEKSVFSGLVHIWSLTRSPSPVIIWSLVLYCAYALAMMKLLPGKTVYGPMTPKGNIPEYKDNGFLFFVLTIGMFWALVLLLRPFGISPSIYYDKMDEICVTLNIFSLVFCAFLYLKGKLAPSSTDSGSSGNIIFDYYWGMELYPRIFGFDVKIFTNCRFGLMIWALMVCIHAVKSYELHGFVDSMFVSALLQIVYLAKFYWWEAGYLSTIDIMVDRAGFYICWGCLALVPVLYTSVTCYLVTHPVRLGLAVSAAMIFIGLLSIYTNYEADAQKQKVRKTNGDCLIWGKTPDIIRAKYQLENGGIKDSILLASGWWGMSRHFHYIPEIMLALMWTLPALFENMMPYSYVIILTIILTHRSSRDEEKCSSKYGHFWRQYCNKVPYRIIPNLF</sequence>
<evidence type="ECO:0000256" key="15">
    <source>
        <dbReference type="ARBA" id="ARBA00023136"/>
    </source>
</evidence>
<evidence type="ECO:0000313" key="26">
    <source>
        <dbReference type="Proteomes" id="UP000076420"/>
    </source>
</evidence>
<evidence type="ECO:0000256" key="11">
    <source>
        <dbReference type="ARBA" id="ARBA00022989"/>
    </source>
</evidence>
<dbReference type="InterPro" id="IPR018083">
    <property type="entry name" value="Sterol_reductase_CS"/>
</dbReference>
<proteinExistence type="inferred from homology"/>
<comment type="similarity">
    <text evidence="3">Belongs to the ERG4/ERG24 family.</text>
</comment>
<evidence type="ECO:0000256" key="4">
    <source>
        <dbReference type="ARBA" id="ARBA00022516"/>
    </source>
</evidence>
<evidence type="ECO:0000256" key="16">
    <source>
        <dbReference type="ARBA" id="ARBA00023166"/>
    </source>
</evidence>
<keyword evidence="16" id="KW-1207">Sterol metabolism</keyword>
<evidence type="ECO:0000313" key="25">
    <source>
        <dbReference type="EnsemblMetazoa" id="BGLB007688-PF"/>
    </source>
</evidence>
<keyword evidence="14" id="KW-0443">Lipid metabolism</keyword>
<keyword evidence="9" id="KW-0521">NADP</keyword>
<feature type="transmembrane region" description="Helical" evidence="24">
    <location>
        <begin position="244"/>
        <end position="264"/>
    </location>
</feature>
<dbReference type="VEuPathDB" id="VectorBase:BGLB007688"/>
<dbReference type="GO" id="GO:0047598">
    <property type="term" value="F:7-dehydrocholesterol reductase activity"/>
    <property type="evidence" value="ECO:0007669"/>
    <property type="project" value="UniProtKB-EC"/>
</dbReference>
<dbReference type="GO" id="GO:0006695">
    <property type="term" value="P:cholesterol biosynthetic process"/>
    <property type="evidence" value="ECO:0007669"/>
    <property type="project" value="UniProtKB-UniPathway"/>
</dbReference>
<dbReference type="RefSeq" id="XP_013081869.2">
    <property type="nucleotide sequence ID" value="XM_013226415.2"/>
</dbReference>
<keyword evidence="8" id="KW-0256">Endoplasmic reticulum</keyword>
<protein>
    <recommendedName>
        <fullName evidence="19">7-dehydrocholesterol reductase</fullName>
        <ecNumber evidence="18">1.3.1.21</ecNumber>
    </recommendedName>
    <alternativeName>
        <fullName evidence="20">Sterol Delta(7)-reductase</fullName>
    </alternativeName>
</protein>
<feature type="transmembrane region" description="Helical" evidence="24">
    <location>
        <begin position="57"/>
        <end position="78"/>
    </location>
</feature>
<dbReference type="EnsemblMetazoa" id="BGLB007688-RF">
    <property type="protein sequence ID" value="BGLB007688-PF"/>
    <property type="gene ID" value="BGLB007688"/>
</dbReference>
<evidence type="ECO:0000256" key="3">
    <source>
        <dbReference type="ARBA" id="ARBA00005402"/>
    </source>
</evidence>
<evidence type="ECO:0000256" key="9">
    <source>
        <dbReference type="ARBA" id="ARBA00022857"/>
    </source>
</evidence>
<organism evidence="25 26">
    <name type="scientific">Biomphalaria glabrata</name>
    <name type="common">Bloodfluke planorb</name>
    <name type="synonym">Freshwater snail</name>
    <dbReference type="NCBI Taxonomy" id="6526"/>
    <lineage>
        <taxon>Eukaryota</taxon>
        <taxon>Metazoa</taxon>
        <taxon>Spiralia</taxon>
        <taxon>Lophotrochozoa</taxon>
        <taxon>Mollusca</taxon>
        <taxon>Gastropoda</taxon>
        <taxon>Heterobranchia</taxon>
        <taxon>Euthyneura</taxon>
        <taxon>Panpulmonata</taxon>
        <taxon>Hygrophila</taxon>
        <taxon>Lymnaeoidea</taxon>
        <taxon>Planorbidae</taxon>
        <taxon>Biomphalaria</taxon>
    </lineage>
</organism>
<keyword evidence="7" id="KW-0152">Cholesterol biosynthesis</keyword>
<feature type="transmembrane region" description="Helical" evidence="24">
    <location>
        <begin position="154"/>
        <end position="176"/>
    </location>
</feature>
<dbReference type="PANTHER" id="PTHR21257">
    <property type="entry name" value="DELTA(14)-STEROL REDUCTASE"/>
    <property type="match status" value="1"/>
</dbReference>
<gene>
    <name evidence="25" type="primary">106067257</name>
</gene>
<dbReference type="RefSeq" id="XP_013081866.2">
    <property type="nucleotide sequence ID" value="XM_013226412.2"/>
</dbReference>
<dbReference type="Gene3D" id="1.20.120.1630">
    <property type="match status" value="1"/>
</dbReference>
<evidence type="ECO:0000256" key="21">
    <source>
        <dbReference type="ARBA" id="ARBA00047795"/>
    </source>
</evidence>
<keyword evidence="11 24" id="KW-1133">Transmembrane helix</keyword>
<evidence type="ECO:0000256" key="1">
    <source>
        <dbReference type="ARBA" id="ARBA00004477"/>
    </source>
</evidence>
<dbReference type="GO" id="GO:0005789">
    <property type="term" value="C:endoplasmic reticulum membrane"/>
    <property type="evidence" value="ECO:0007669"/>
    <property type="project" value="UniProtKB-SubCell"/>
</dbReference>
<comment type="pathway">
    <text evidence="2">Steroid biosynthesis; cholesterol biosynthesis.</text>
</comment>
<dbReference type="EnsemblMetazoa" id="BGLB007688-RD">
    <property type="protein sequence ID" value="BGLB007688-PD"/>
    <property type="gene ID" value="BGLB007688"/>
</dbReference>
<dbReference type="PROSITE" id="PS01017">
    <property type="entry name" value="STEROL_REDUCT_1"/>
    <property type="match status" value="1"/>
</dbReference>
<evidence type="ECO:0000256" key="10">
    <source>
        <dbReference type="ARBA" id="ARBA00022955"/>
    </source>
</evidence>
<dbReference type="PANTHER" id="PTHR21257:SF38">
    <property type="entry name" value="7-DEHYDROCHOLESTEROL REDUCTASE"/>
    <property type="match status" value="1"/>
</dbReference>
<keyword evidence="10" id="KW-0752">Steroid biosynthesis</keyword>
<keyword evidence="13" id="KW-0756">Sterol biosynthesis</keyword>
<dbReference type="FunFam" id="1.20.120.1630:FF:000006">
    <property type="entry name" value="Putative 7-dehydrocholesterol reductase"/>
    <property type="match status" value="1"/>
</dbReference>
<dbReference type="InterPro" id="IPR001171">
    <property type="entry name" value="ERG24_DHCR-like"/>
</dbReference>
<keyword evidence="12" id="KW-0560">Oxidoreductase</keyword>
<dbReference type="RefSeq" id="XP_013081867.2">
    <property type="nucleotide sequence ID" value="XM_013226413.2"/>
</dbReference>
<dbReference type="RefSeq" id="XP_013081868.2">
    <property type="nucleotide sequence ID" value="XM_013226414.2"/>
</dbReference>
<keyword evidence="15 24" id="KW-0472">Membrane</keyword>